<keyword evidence="2" id="KW-1185">Reference proteome</keyword>
<dbReference type="RefSeq" id="WP_072707300.1">
    <property type="nucleotide sequence ID" value="NZ_FMJB01000056.1"/>
</dbReference>
<dbReference type="EMBL" id="FMJB01000056">
    <property type="protein sequence ID" value="SCM68586.1"/>
    <property type="molecule type" value="Genomic_DNA"/>
</dbReference>
<dbReference type="PROSITE" id="PS51257">
    <property type="entry name" value="PROKAR_LIPOPROTEIN"/>
    <property type="match status" value="1"/>
</dbReference>
<dbReference type="Proteomes" id="UP000184085">
    <property type="component" value="Unassembled WGS sequence"/>
</dbReference>
<evidence type="ECO:0000313" key="1">
    <source>
        <dbReference type="EMBL" id="SCM68586.1"/>
    </source>
</evidence>
<organism evidence="1 2">
    <name type="scientific">Donghicola eburneus</name>
    <dbReference type="NCBI Taxonomy" id="393278"/>
    <lineage>
        <taxon>Bacteria</taxon>
        <taxon>Pseudomonadati</taxon>
        <taxon>Pseudomonadota</taxon>
        <taxon>Alphaproteobacteria</taxon>
        <taxon>Rhodobacterales</taxon>
        <taxon>Roseobacteraceae</taxon>
        <taxon>Donghicola</taxon>
    </lineage>
</organism>
<dbReference type="AlphaFoldDB" id="A0A1M4N664"/>
<protein>
    <submittedName>
        <fullName evidence="1">Uncharacterized protein</fullName>
    </submittedName>
</protein>
<reference evidence="2" key="1">
    <citation type="submission" date="2016-09" db="EMBL/GenBank/DDBJ databases">
        <authorList>
            <person name="Wibberg D."/>
        </authorList>
    </citation>
    <scope>NUCLEOTIDE SEQUENCE [LARGE SCALE GENOMIC DNA]</scope>
</reference>
<sequence>MRQIPRKALTLTLALGLSGCIVIPIPNVRDKARYCTVENAYSVARETGAGLQDVCGETNAEARAMATDRGLKYYELSRKIELYQELLDDPKLESVLANAPEPIPNFLLREKIKRLIAERQQYAMAPVVIPAS</sequence>
<gene>
    <name evidence="1" type="ORF">KARMA_2810</name>
</gene>
<proteinExistence type="predicted"/>
<accession>A0A1M4N664</accession>
<name>A0A1M4N664_9RHOB</name>
<evidence type="ECO:0000313" key="2">
    <source>
        <dbReference type="Proteomes" id="UP000184085"/>
    </source>
</evidence>